<feature type="region of interest" description="Disordered" evidence="1">
    <location>
        <begin position="11"/>
        <end position="88"/>
    </location>
</feature>
<dbReference type="EMBL" id="OX459966">
    <property type="protein sequence ID" value="CAI9171404.1"/>
    <property type="molecule type" value="Genomic_DNA"/>
</dbReference>
<sequence>MYICPWENSQDCLSPHLGTSSSPISSSHMDASSSNSFSESPHHTMLSGEKGPAGPGGLIGSGTKERSAGETGQDSPNEGAFRNPWNTPTALALGDKAVKSTEESVSVISGKILRHQLSQCWNASPLQGRD</sequence>
<proteinExistence type="predicted"/>
<feature type="compositionally biased region" description="Low complexity" evidence="1">
    <location>
        <begin position="20"/>
        <end position="39"/>
    </location>
</feature>
<gene>
    <name evidence="2" type="ORF">MRATA1EN1_LOCUS20366</name>
</gene>
<evidence type="ECO:0000313" key="2">
    <source>
        <dbReference type="EMBL" id="CAI9171404.1"/>
    </source>
</evidence>
<dbReference type="Proteomes" id="UP001176941">
    <property type="component" value="Chromosome 30"/>
</dbReference>
<accession>A0ABN8ZHT3</accession>
<name>A0ABN8ZHT3_RANTA</name>
<reference evidence="2" key="1">
    <citation type="submission" date="2023-04" db="EMBL/GenBank/DDBJ databases">
        <authorList>
            <consortium name="ELIXIR-Norway"/>
        </authorList>
    </citation>
    <scope>NUCLEOTIDE SEQUENCE [LARGE SCALE GENOMIC DNA]</scope>
</reference>
<organism evidence="2 3">
    <name type="scientific">Rangifer tarandus platyrhynchus</name>
    <name type="common">Svalbard reindeer</name>
    <dbReference type="NCBI Taxonomy" id="3082113"/>
    <lineage>
        <taxon>Eukaryota</taxon>
        <taxon>Metazoa</taxon>
        <taxon>Chordata</taxon>
        <taxon>Craniata</taxon>
        <taxon>Vertebrata</taxon>
        <taxon>Euteleostomi</taxon>
        <taxon>Mammalia</taxon>
        <taxon>Eutheria</taxon>
        <taxon>Laurasiatheria</taxon>
        <taxon>Artiodactyla</taxon>
        <taxon>Ruminantia</taxon>
        <taxon>Pecora</taxon>
        <taxon>Cervidae</taxon>
        <taxon>Odocoileinae</taxon>
        <taxon>Rangifer</taxon>
    </lineage>
</organism>
<protein>
    <submittedName>
        <fullName evidence="2">Uncharacterized protein</fullName>
    </submittedName>
</protein>
<keyword evidence="3" id="KW-1185">Reference proteome</keyword>
<evidence type="ECO:0000256" key="1">
    <source>
        <dbReference type="SAM" id="MobiDB-lite"/>
    </source>
</evidence>
<feature type="compositionally biased region" description="Gly residues" evidence="1">
    <location>
        <begin position="51"/>
        <end position="60"/>
    </location>
</feature>
<evidence type="ECO:0000313" key="3">
    <source>
        <dbReference type="Proteomes" id="UP001176941"/>
    </source>
</evidence>